<dbReference type="Gene3D" id="3.40.50.720">
    <property type="entry name" value="NAD(P)-binding Rossmann-like Domain"/>
    <property type="match status" value="2"/>
</dbReference>
<organism evidence="6 7">
    <name type="scientific">Nadsonia fulvescens var. elongata DSM 6958</name>
    <dbReference type="NCBI Taxonomy" id="857566"/>
    <lineage>
        <taxon>Eukaryota</taxon>
        <taxon>Fungi</taxon>
        <taxon>Dikarya</taxon>
        <taxon>Ascomycota</taxon>
        <taxon>Saccharomycotina</taxon>
        <taxon>Dipodascomycetes</taxon>
        <taxon>Dipodascales</taxon>
        <taxon>Dipodascales incertae sedis</taxon>
        <taxon>Nadsonia</taxon>
    </lineage>
</organism>
<dbReference type="CDD" id="cd12168">
    <property type="entry name" value="Mand_dh_like"/>
    <property type="match status" value="1"/>
</dbReference>
<keyword evidence="1 3" id="KW-0560">Oxidoreductase</keyword>
<dbReference type="Proteomes" id="UP000095009">
    <property type="component" value="Unassembled WGS sequence"/>
</dbReference>
<feature type="domain" description="D-isomer specific 2-hydroxyacid dehydrogenase catalytic" evidence="4">
    <location>
        <begin position="73"/>
        <end position="370"/>
    </location>
</feature>
<evidence type="ECO:0000256" key="3">
    <source>
        <dbReference type="RuleBase" id="RU003719"/>
    </source>
</evidence>
<dbReference type="InterPro" id="IPR006140">
    <property type="entry name" value="D-isomer_DH_NAD-bd"/>
</dbReference>
<feature type="domain" description="D-isomer specific 2-hydroxyacid dehydrogenase NAD-binding" evidence="5">
    <location>
        <begin position="184"/>
        <end position="348"/>
    </location>
</feature>
<protein>
    <submittedName>
        <fullName evidence="6">Uncharacterized protein</fullName>
    </submittedName>
</protein>
<dbReference type="PANTHER" id="PTHR10996">
    <property type="entry name" value="2-HYDROXYACID DEHYDROGENASE-RELATED"/>
    <property type="match status" value="1"/>
</dbReference>
<comment type="similarity">
    <text evidence="3">Belongs to the D-isomer specific 2-hydroxyacid dehydrogenase family.</text>
</comment>
<sequence>MTISDKPKVLMVGEFEEDCADYQAFASHFDLIHYTLTTREQFIKDLQTPLLNDIQAIFPMWFGFNEIGMLHGADIIDALPKSLKIIVCISVGYDHYDSQALKERGIIFCNTPSIAADQVADMALFLTISSYRYTTLYQTRLRELGNSFNARSSTGSNSWKNGAPTALESSQFNFGERVGGRIVLSPRGKRVGIAGLGAIGKAIAKRLDTIGMSEINYMRGRSGALSEAEIKTSFLDASSGYYNELILPKLKYRESFKELCENSDLLILALPATPETKGILNKESIKYLPPGAKVVNIGRGALIDTRALVDALDSGHISSAGLDVFENEPDVEDYLVNRLDVTLTPHIGSSTMETLLDSMAHCFNNIEDVVLRGGKGTKPV</sequence>
<dbReference type="AlphaFoldDB" id="A0A1E3PQQ9"/>
<dbReference type="OrthoDB" id="298012at2759"/>
<evidence type="ECO:0000256" key="2">
    <source>
        <dbReference type="ARBA" id="ARBA00023027"/>
    </source>
</evidence>
<evidence type="ECO:0000313" key="7">
    <source>
        <dbReference type="Proteomes" id="UP000095009"/>
    </source>
</evidence>
<name>A0A1E3PQQ9_9ASCO</name>
<dbReference type="SUPFAM" id="SSF52283">
    <property type="entry name" value="Formate/glycerate dehydrogenase catalytic domain-like"/>
    <property type="match status" value="1"/>
</dbReference>
<dbReference type="InterPro" id="IPR050223">
    <property type="entry name" value="D-isomer_2-hydroxyacid_DH"/>
</dbReference>
<keyword evidence="2" id="KW-0520">NAD</keyword>
<dbReference type="Pfam" id="PF02826">
    <property type="entry name" value="2-Hacid_dh_C"/>
    <property type="match status" value="1"/>
</dbReference>
<reference evidence="6 7" key="1">
    <citation type="journal article" date="2016" name="Proc. Natl. Acad. Sci. U.S.A.">
        <title>Comparative genomics of biotechnologically important yeasts.</title>
        <authorList>
            <person name="Riley R."/>
            <person name="Haridas S."/>
            <person name="Wolfe K.H."/>
            <person name="Lopes M.R."/>
            <person name="Hittinger C.T."/>
            <person name="Goeker M."/>
            <person name="Salamov A.A."/>
            <person name="Wisecaver J.H."/>
            <person name="Long T.M."/>
            <person name="Calvey C.H."/>
            <person name="Aerts A.L."/>
            <person name="Barry K.W."/>
            <person name="Choi C."/>
            <person name="Clum A."/>
            <person name="Coughlan A.Y."/>
            <person name="Deshpande S."/>
            <person name="Douglass A.P."/>
            <person name="Hanson S.J."/>
            <person name="Klenk H.-P."/>
            <person name="LaButti K.M."/>
            <person name="Lapidus A."/>
            <person name="Lindquist E.A."/>
            <person name="Lipzen A.M."/>
            <person name="Meier-Kolthoff J.P."/>
            <person name="Ohm R.A."/>
            <person name="Otillar R.P."/>
            <person name="Pangilinan J.L."/>
            <person name="Peng Y."/>
            <person name="Rokas A."/>
            <person name="Rosa C.A."/>
            <person name="Scheuner C."/>
            <person name="Sibirny A.A."/>
            <person name="Slot J.C."/>
            <person name="Stielow J.B."/>
            <person name="Sun H."/>
            <person name="Kurtzman C.P."/>
            <person name="Blackwell M."/>
            <person name="Grigoriev I.V."/>
            <person name="Jeffries T.W."/>
        </authorList>
    </citation>
    <scope>NUCLEOTIDE SEQUENCE [LARGE SCALE GENOMIC DNA]</scope>
    <source>
        <strain evidence="6 7">DSM 6958</strain>
    </source>
</reference>
<evidence type="ECO:0000313" key="6">
    <source>
        <dbReference type="EMBL" id="ODQ67779.1"/>
    </source>
</evidence>
<dbReference type="InterPro" id="IPR006139">
    <property type="entry name" value="D-isomer_2_OHA_DH_cat_dom"/>
</dbReference>
<evidence type="ECO:0000259" key="4">
    <source>
        <dbReference type="Pfam" id="PF00389"/>
    </source>
</evidence>
<dbReference type="InterPro" id="IPR036291">
    <property type="entry name" value="NAD(P)-bd_dom_sf"/>
</dbReference>
<dbReference type="GO" id="GO:0051287">
    <property type="term" value="F:NAD binding"/>
    <property type="evidence" value="ECO:0007669"/>
    <property type="project" value="InterPro"/>
</dbReference>
<proteinExistence type="inferred from homology"/>
<dbReference type="PANTHER" id="PTHR10996:SF178">
    <property type="entry name" value="2-HYDROXYACID DEHYDROGENASE YGL185C-RELATED"/>
    <property type="match status" value="1"/>
</dbReference>
<dbReference type="GO" id="GO:0016618">
    <property type="term" value="F:hydroxypyruvate reductase [NAD(P)H] activity"/>
    <property type="evidence" value="ECO:0007669"/>
    <property type="project" value="TreeGrafter"/>
</dbReference>
<dbReference type="Pfam" id="PF00389">
    <property type="entry name" value="2-Hacid_dh"/>
    <property type="match status" value="1"/>
</dbReference>
<dbReference type="GO" id="GO:0030267">
    <property type="term" value="F:glyoxylate reductase (NADPH) activity"/>
    <property type="evidence" value="ECO:0007669"/>
    <property type="project" value="TreeGrafter"/>
</dbReference>
<evidence type="ECO:0000259" key="5">
    <source>
        <dbReference type="Pfam" id="PF02826"/>
    </source>
</evidence>
<dbReference type="GO" id="GO:0005829">
    <property type="term" value="C:cytosol"/>
    <property type="evidence" value="ECO:0007669"/>
    <property type="project" value="TreeGrafter"/>
</dbReference>
<evidence type="ECO:0000256" key="1">
    <source>
        <dbReference type="ARBA" id="ARBA00023002"/>
    </source>
</evidence>
<dbReference type="EMBL" id="KV454406">
    <property type="protein sequence ID" value="ODQ67779.1"/>
    <property type="molecule type" value="Genomic_DNA"/>
</dbReference>
<gene>
    <name evidence="6" type="ORF">NADFUDRAFT_80943</name>
</gene>
<keyword evidence="7" id="KW-1185">Reference proteome</keyword>
<dbReference type="SUPFAM" id="SSF51735">
    <property type="entry name" value="NAD(P)-binding Rossmann-fold domains"/>
    <property type="match status" value="1"/>
</dbReference>
<accession>A0A1E3PQQ9</accession>
<dbReference type="STRING" id="857566.A0A1E3PQQ9"/>